<feature type="domain" description="PAC" evidence="3">
    <location>
        <begin position="504"/>
        <end position="557"/>
    </location>
</feature>
<keyword evidence="5" id="KW-0808">Transferase</keyword>
<gene>
    <name evidence="5" type="ORF">N4264_23925</name>
</gene>
<keyword evidence="1" id="KW-0812">Transmembrane</keyword>
<dbReference type="InterPro" id="IPR000700">
    <property type="entry name" value="PAS-assoc_C"/>
</dbReference>
<accession>A0ABY6BF63</accession>
<organism evidence="5 6">
    <name type="scientific">Tahibacter amnicola</name>
    <dbReference type="NCBI Taxonomy" id="2976241"/>
    <lineage>
        <taxon>Bacteria</taxon>
        <taxon>Pseudomonadati</taxon>
        <taxon>Pseudomonadota</taxon>
        <taxon>Gammaproteobacteria</taxon>
        <taxon>Lysobacterales</taxon>
        <taxon>Rhodanobacteraceae</taxon>
        <taxon>Tahibacter</taxon>
    </lineage>
</organism>
<dbReference type="NCBIfam" id="TIGR00254">
    <property type="entry name" value="GGDEF"/>
    <property type="match status" value="1"/>
</dbReference>
<reference evidence="5" key="1">
    <citation type="submission" date="2022-09" db="EMBL/GenBank/DDBJ databases">
        <title>Tahibacter sp. nov., isolated from a fresh water.</title>
        <authorList>
            <person name="Baek J.H."/>
            <person name="Lee J.K."/>
            <person name="Kim J.M."/>
            <person name="Jeon C.O."/>
        </authorList>
    </citation>
    <scope>NUCLEOTIDE SEQUENCE</scope>
    <source>
        <strain evidence="5">W38</strain>
    </source>
</reference>
<dbReference type="CDD" id="cd00130">
    <property type="entry name" value="PAS"/>
    <property type="match status" value="2"/>
</dbReference>
<feature type="domain" description="GGDEF" evidence="4">
    <location>
        <begin position="713"/>
        <end position="845"/>
    </location>
</feature>
<dbReference type="InterPro" id="IPR000160">
    <property type="entry name" value="GGDEF_dom"/>
</dbReference>
<dbReference type="Pfam" id="PF08447">
    <property type="entry name" value="PAS_3"/>
    <property type="match status" value="1"/>
</dbReference>
<feature type="domain" description="PAS" evidence="2">
    <location>
        <begin position="432"/>
        <end position="501"/>
    </location>
</feature>
<dbReference type="InterPro" id="IPR052155">
    <property type="entry name" value="Biofilm_reg_signaling"/>
</dbReference>
<dbReference type="RefSeq" id="WP_261694715.1">
    <property type="nucleotide sequence ID" value="NZ_CP104694.1"/>
</dbReference>
<dbReference type="Gene3D" id="1.25.40.10">
    <property type="entry name" value="Tetratricopeptide repeat domain"/>
    <property type="match status" value="1"/>
</dbReference>
<dbReference type="PANTHER" id="PTHR44757:SF2">
    <property type="entry name" value="BIOFILM ARCHITECTURE MAINTENANCE PROTEIN MBAA"/>
    <property type="match status" value="1"/>
</dbReference>
<dbReference type="CDD" id="cd01949">
    <property type="entry name" value="GGDEF"/>
    <property type="match status" value="1"/>
</dbReference>
<protein>
    <submittedName>
        <fullName evidence="5">Diguanylate cyclase</fullName>
        <ecNumber evidence="5">2.7.7.65</ecNumber>
    </submittedName>
</protein>
<dbReference type="InterPro" id="IPR013656">
    <property type="entry name" value="PAS_4"/>
</dbReference>
<dbReference type="InterPro" id="IPR035965">
    <property type="entry name" value="PAS-like_dom_sf"/>
</dbReference>
<dbReference type="Gene3D" id="3.30.450.20">
    <property type="entry name" value="PAS domain"/>
    <property type="match status" value="2"/>
</dbReference>
<dbReference type="InterPro" id="IPR029787">
    <property type="entry name" value="Nucleotide_cyclase"/>
</dbReference>
<evidence type="ECO:0000259" key="3">
    <source>
        <dbReference type="PROSITE" id="PS50113"/>
    </source>
</evidence>
<name>A0ABY6BF63_9GAMM</name>
<dbReference type="PROSITE" id="PS50113">
    <property type="entry name" value="PAC"/>
    <property type="match status" value="2"/>
</dbReference>
<dbReference type="SUPFAM" id="SSF55073">
    <property type="entry name" value="Nucleotide cyclase"/>
    <property type="match status" value="1"/>
</dbReference>
<dbReference type="InterPro" id="IPR013655">
    <property type="entry name" value="PAS_fold_3"/>
</dbReference>
<evidence type="ECO:0000259" key="4">
    <source>
        <dbReference type="PROSITE" id="PS50887"/>
    </source>
</evidence>
<dbReference type="PROSITE" id="PS50887">
    <property type="entry name" value="GGDEF"/>
    <property type="match status" value="1"/>
</dbReference>
<dbReference type="InterPro" id="IPR000014">
    <property type="entry name" value="PAS"/>
</dbReference>
<dbReference type="Proteomes" id="UP001064632">
    <property type="component" value="Chromosome"/>
</dbReference>
<proteinExistence type="predicted"/>
<feature type="transmembrane region" description="Helical" evidence="1">
    <location>
        <begin position="12"/>
        <end position="30"/>
    </location>
</feature>
<dbReference type="NCBIfam" id="TIGR00229">
    <property type="entry name" value="sensory_box"/>
    <property type="match status" value="2"/>
</dbReference>
<dbReference type="EMBL" id="CP104694">
    <property type="protein sequence ID" value="UXI67745.1"/>
    <property type="molecule type" value="Genomic_DNA"/>
</dbReference>
<feature type="domain" description="PAC" evidence="3">
    <location>
        <begin position="625"/>
        <end position="681"/>
    </location>
</feature>
<dbReference type="Pfam" id="PF08448">
    <property type="entry name" value="PAS_4"/>
    <property type="match status" value="1"/>
</dbReference>
<dbReference type="InterPro" id="IPR043128">
    <property type="entry name" value="Rev_trsase/Diguanyl_cyclase"/>
</dbReference>
<feature type="domain" description="PAS" evidence="2">
    <location>
        <begin position="558"/>
        <end position="628"/>
    </location>
</feature>
<feature type="transmembrane region" description="Helical" evidence="1">
    <location>
        <begin position="393"/>
        <end position="414"/>
    </location>
</feature>
<keyword evidence="1" id="KW-1133">Transmembrane helix</keyword>
<sequence>MREGPRDHCGTWRPWAAGWLVIAAGIAAAVEPVPLRHPLEARALTQPESVLSALPAEIDQAKERGDLATVALLYLSQANACRVVANWTCQRDAGLAAREAANAASQPLLSVRGLIAESRGRIALQDFITGEHLLADAETLLRANPHPELLADVYLAYSSLSYSLGKHKTAAEYAERGLNAIATRTAPAMQARLLRNRARAQAQLGQTAQAEQTLQEALPIAEHVDDPKLNAEIALELARIAHLRGDIPTQREQGRRVLELAQMLRNTQLNGQGHEVLGIAARAAGDGATALAELRTAHASFHQLNMGRDELRVLRELVQTSIDQSVPLAELKSLMTHYLQLQSTVDQTERAKAADDFEARLRYIEQDMDLMRLRSEADLARQREEALIERQRFVLIGSLLSLMLVLVLAATYLLQRRSNRRLRSALTRLGESESRYRILADNSRDLVVRMRLDGQRLYISPSAQDMLGWKPSELMQPRWELVHPDDVPRLTQTLSALAADGGSATVSYRVRHKNGDYIWIEAIAQVLPSPSGDGTREIIYSGRDISKRVVAEEARDRSEARLRAVSDNIPALISHLDADERYTFANAFIERLFGIRPEAIVGRTLREVIGETTYADIKPHVDAALQGEPQLFDGSATIRGRLFHYQSSYVPDVGVDGAVRGFFSLTFDITPLKRAEQELERLARFDALTGIANRRYFEERLTIAIARAQRHAMDLALLYLDIDRFKAINDSRGHLTGDAVIREFAIRLQSCLRTDDLVARLGGDEFVVLIENPSSADDIESVAKKIVCAMRVPLVIDGSSLQVTTSVGIAYLHAPESAETLLAVADKALYAAKDAGRNDYRLLGQS</sequence>
<dbReference type="SMART" id="SM00091">
    <property type="entry name" value="PAS"/>
    <property type="match status" value="2"/>
</dbReference>
<keyword evidence="6" id="KW-1185">Reference proteome</keyword>
<dbReference type="GO" id="GO:0052621">
    <property type="term" value="F:diguanylate cyclase activity"/>
    <property type="evidence" value="ECO:0007669"/>
    <property type="project" value="UniProtKB-EC"/>
</dbReference>
<dbReference type="Gene3D" id="3.30.70.270">
    <property type="match status" value="1"/>
</dbReference>
<dbReference type="InterPro" id="IPR001610">
    <property type="entry name" value="PAC"/>
</dbReference>
<dbReference type="SUPFAM" id="SSF55785">
    <property type="entry name" value="PYP-like sensor domain (PAS domain)"/>
    <property type="match status" value="2"/>
</dbReference>
<dbReference type="PANTHER" id="PTHR44757">
    <property type="entry name" value="DIGUANYLATE CYCLASE DGCP"/>
    <property type="match status" value="1"/>
</dbReference>
<dbReference type="InterPro" id="IPR011990">
    <property type="entry name" value="TPR-like_helical_dom_sf"/>
</dbReference>
<dbReference type="SMART" id="SM00267">
    <property type="entry name" value="GGDEF"/>
    <property type="match status" value="1"/>
</dbReference>
<dbReference type="SUPFAM" id="SSF48452">
    <property type="entry name" value="TPR-like"/>
    <property type="match status" value="1"/>
</dbReference>
<evidence type="ECO:0000256" key="1">
    <source>
        <dbReference type="SAM" id="Phobius"/>
    </source>
</evidence>
<dbReference type="PROSITE" id="PS50112">
    <property type="entry name" value="PAS"/>
    <property type="match status" value="2"/>
</dbReference>
<evidence type="ECO:0000313" key="6">
    <source>
        <dbReference type="Proteomes" id="UP001064632"/>
    </source>
</evidence>
<evidence type="ECO:0000313" key="5">
    <source>
        <dbReference type="EMBL" id="UXI67745.1"/>
    </source>
</evidence>
<keyword evidence="1" id="KW-0472">Membrane</keyword>
<keyword evidence="5" id="KW-0548">Nucleotidyltransferase</keyword>
<dbReference type="Pfam" id="PF00990">
    <property type="entry name" value="GGDEF"/>
    <property type="match status" value="1"/>
</dbReference>
<dbReference type="EC" id="2.7.7.65" evidence="5"/>
<evidence type="ECO:0000259" key="2">
    <source>
        <dbReference type="PROSITE" id="PS50112"/>
    </source>
</evidence>
<dbReference type="SMART" id="SM00086">
    <property type="entry name" value="PAC"/>
    <property type="match status" value="1"/>
</dbReference>